<proteinExistence type="predicted"/>
<dbReference type="VEuPathDB" id="MicrosporidiaDB:HERIO_2248"/>
<gene>
    <name evidence="3" type="primary">SAS6</name>
    <name evidence="3" type="ORF">HERIO_2248</name>
</gene>
<keyword evidence="4" id="KW-1185">Reference proteome</keyword>
<reference evidence="3 4" key="1">
    <citation type="journal article" date="2017" name="Environ. Microbiol.">
        <title>Decay of the glycolytic pathway and adaptation to intranuclear parasitism within Enterocytozoonidae microsporidia.</title>
        <authorList>
            <person name="Wiredu Boakye D."/>
            <person name="Jaroenlak P."/>
            <person name="Prachumwat A."/>
            <person name="Williams T.A."/>
            <person name="Bateman K.S."/>
            <person name="Itsathitphaisarn O."/>
            <person name="Sritunyalucksana K."/>
            <person name="Paszkiewicz K.H."/>
            <person name="Moore K.A."/>
            <person name="Stentiford G.D."/>
            <person name="Williams B.A."/>
        </authorList>
    </citation>
    <scope>NUCLEOTIDE SEQUENCE [LARGE SCALE GENOMIC DNA]</scope>
    <source>
        <strain evidence="3 4">GB1</strain>
    </source>
</reference>
<sequence length="370" mass="44421">MAESIFNNKITLSSKNEVLNMKVDIIKHETFIEVRLIEFNNIFNLYVCTISQPDYYIYKREQEITVDYERFISELVKLFHSLSLNRYNGLFIDNTLKFIEYGDFRNICKLELKFNKPDEHQYKMYISDIIRRLESDNVKLYKETKLLREKCIDGDRSLNDKIRHLELENNEYRKRIETLSNEISNIEYKYSSEKQEFSNMTNRHYELETENKRLKEELEEFNKDNPVSLKSRLSNKDLEIDRYKGEIKSNSNLIDQLRTENRELKAYKRNKEGFDEDSEAAKTLKEKYEELFNKNKQIEEKYKDIKTTLKEKKSKIESLQSKNKELSKQLANAQNVYNHFYNKNVGDTDYKGDDVDFPEFNLQSENPPSI</sequence>
<dbReference type="InterPro" id="IPR032396">
    <property type="entry name" value="SAS-6_N"/>
</dbReference>
<dbReference type="Pfam" id="PF16531">
    <property type="entry name" value="SAS-6_N"/>
    <property type="match status" value="1"/>
</dbReference>
<keyword evidence="1" id="KW-0175">Coiled coil</keyword>
<evidence type="ECO:0000259" key="2">
    <source>
        <dbReference type="Pfam" id="PF16531"/>
    </source>
</evidence>
<dbReference type="VEuPathDB" id="MicrosporidiaDB:A0H76_1041"/>
<dbReference type="OrthoDB" id="49058at2759"/>
<comment type="caution">
    <text evidence="3">The sequence shown here is derived from an EMBL/GenBank/DDBJ whole genome shotgun (WGS) entry which is preliminary data.</text>
</comment>
<evidence type="ECO:0000313" key="4">
    <source>
        <dbReference type="Proteomes" id="UP000192356"/>
    </source>
</evidence>
<feature type="coiled-coil region" evidence="1">
    <location>
        <begin position="130"/>
        <end position="343"/>
    </location>
</feature>
<protein>
    <submittedName>
        <fullName evidence="3">SAS6</fullName>
    </submittedName>
</protein>
<dbReference type="Proteomes" id="UP000192356">
    <property type="component" value="Unassembled WGS sequence"/>
</dbReference>
<dbReference type="InterPro" id="IPR038558">
    <property type="entry name" value="SAS-6_N_sf"/>
</dbReference>
<organism evidence="3 4">
    <name type="scientific">Hepatospora eriocheir</name>
    <dbReference type="NCBI Taxonomy" id="1081669"/>
    <lineage>
        <taxon>Eukaryota</taxon>
        <taxon>Fungi</taxon>
        <taxon>Fungi incertae sedis</taxon>
        <taxon>Microsporidia</taxon>
        <taxon>Hepatosporidae</taxon>
        <taxon>Hepatospora</taxon>
    </lineage>
</organism>
<accession>A0A1X0Q7I6</accession>
<name>A0A1X0Q7I6_9MICR</name>
<evidence type="ECO:0000256" key="1">
    <source>
        <dbReference type="SAM" id="Coils"/>
    </source>
</evidence>
<dbReference type="EMBL" id="LVKB01000197">
    <property type="protein sequence ID" value="ORD95741.1"/>
    <property type="molecule type" value="Genomic_DNA"/>
</dbReference>
<evidence type="ECO:0000313" key="3">
    <source>
        <dbReference type="EMBL" id="ORD95741.1"/>
    </source>
</evidence>
<feature type="domain" description="Spindle assembly abnormal protein 6 N-terminal" evidence="2">
    <location>
        <begin position="20"/>
        <end position="114"/>
    </location>
</feature>
<dbReference type="AlphaFoldDB" id="A0A1X0Q7I6"/>
<dbReference type="Gene3D" id="2.170.210.20">
    <property type="entry name" value="Spindle assembly abnormal protein 6, N-terminal domain"/>
    <property type="match status" value="1"/>
</dbReference>